<feature type="region of interest" description="Disordered" evidence="2">
    <location>
        <begin position="524"/>
        <end position="555"/>
    </location>
</feature>
<evidence type="ECO:0000256" key="1">
    <source>
        <dbReference type="SAM" id="Coils"/>
    </source>
</evidence>
<feature type="region of interest" description="Disordered" evidence="2">
    <location>
        <begin position="16"/>
        <end position="48"/>
    </location>
</feature>
<feature type="compositionally biased region" description="Basic residues" evidence="2">
    <location>
        <begin position="530"/>
        <end position="548"/>
    </location>
</feature>
<name>A0A6A4HYI3_9AGAR</name>
<dbReference type="EMBL" id="ML769431">
    <property type="protein sequence ID" value="KAE9402800.1"/>
    <property type="molecule type" value="Genomic_DNA"/>
</dbReference>
<organism evidence="3 4">
    <name type="scientific">Gymnopus androsaceus JB14</name>
    <dbReference type="NCBI Taxonomy" id="1447944"/>
    <lineage>
        <taxon>Eukaryota</taxon>
        <taxon>Fungi</taxon>
        <taxon>Dikarya</taxon>
        <taxon>Basidiomycota</taxon>
        <taxon>Agaricomycotina</taxon>
        <taxon>Agaricomycetes</taxon>
        <taxon>Agaricomycetidae</taxon>
        <taxon>Agaricales</taxon>
        <taxon>Marasmiineae</taxon>
        <taxon>Omphalotaceae</taxon>
        <taxon>Gymnopus</taxon>
    </lineage>
</organism>
<feature type="coiled-coil region" evidence="1">
    <location>
        <begin position="471"/>
        <end position="498"/>
    </location>
</feature>
<keyword evidence="1" id="KW-0175">Coiled coil</keyword>
<accession>A0A6A4HYI3</accession>
<proteinExistence type="predicted"/>
<sequence length="555" mass="62019">MASQNPSQLMRRFVAFKGSRHSHATQQPSTSASPIEIQSENVHSNPNPIEQVSTYRTNFLGLFSGDGETPIAATVPPKLTDFVPPINVHPDEFTAEEDHSEPPALPFSAPRQIEDFNYVGGWGVDENGEQRYVEKGRIEEVEDEGSVNGGTVASRLMDAMTLPAATTPPPGPSLRTRRELPHHSPLVPENHHRFQHTMLAGITHTHTPVRFASPLSQSASGLPPLRGFSQYSAHNSHLDPSPSPLHMSFTGNSNATRAYEPLADSLIHFLKLHPLDAPASAPFEALAESIASLSQLNGFHQFSAAPSERIVEEEEEEEPAPETPTAAARVFEALGNSLESLGPQAADVLEPIIVPQHHSTGNDERIIEQNLSAIEELSKTVESIRLSVFGLGHLRNVQPHLNMCENIAESLSRVRQTLMRRRTLPQEHWSHLSMTSRSKYESRLFSLQRCLRRLSDMSKRIVEPSRLDMLLDKLNQHYEKLTNVADKLDDTYERLKLRHLYMVASKLTEEANRTRSTYMSAREMYVSNHDHKKSRAGNTKRSRARRSRPQSSGVF</sequence>
<dbReference type="Proteomes" id="UP000799118">
    <property type="component" value="Unassembled WGS sequence"/>
</dbReference>
<dbReference type="AlphaFoldDB" id="A0A6A4HYI3"/>
<reference evidence="3" key="1">
    <citation type="journal article" date="2019" name="Environ. Microbiol.">
        <title>Fungal ecological strategies reflected in gene transcription - a case study of two litter decomposers.</title>
        <authorList>
            <person name="Barbi F."/>
            <person name="Kohler A."/>
            <person name="Barry K."/>
            <person name="Baskaran P."/>
            <person name="Daum C."/>
            <person name="Fauchery L."/>
            <person name="Ihrmark K."/>
            <person name="Kuo A."/>
            <person name="LaButti K."/>
            <person name="Lipzen A."/>
            <person name="Morin E."/>
            <person name="Grigoriev I.V."/>
            <person name="Henrissat B."/>
            <person name="Lindahl B."/>
            <person name="Martin F."/>
        </authorList>
    </citation>
    <scope>NUCLEOTIDE SEQUENCE</scope>
    <source>
        <strain evidence="3">JB14</strain>
    </source>
</reference>
<evidence type="ECO:0000313" key="3">
    <source>
        <dbReference type="EMBL" id="KAE9402800.1"/>
    </source>
</evidence>
<evidence type="ECO:0000313" key="4">
    <source>
        <dbReference type="Proteomes" id="UP000799118"/>
    </source>
</evidence>
<evidence type="ECO:0000256" key="2">
    <source>
        <dbReference type="SAM" id="MobiDB-lite"/>
    </source>
</evidence>
<gene>
    <name evidence="3" type="ORF">BT96DRAFT_1017365</name>
</gene>
<dbReference type="OrthoDB" id="2963154at2759"/>
<feature type="compositionally biased region" description="Polar residues" evidence="2">
    <location>
        <begin position="24"/>
        <end position="48"/>
    </location>
</feature>
<protein>
    <submittedName>
        <fullName evidence="3">Uncharacterized protein</fullName>
    </submittedName>
</protein>
<keyword evidence="4" id="KW-1185">Reference proteome</keyword>